<protein>
    <submittedName>
        <fullName evidence="3">BANF1</fullName>
    </submittedName>
</protein>
<proteinExistence type="predicted"/>
<dbReference type="InterPro" id="IPR036617">
    <property type="entry name" value="BAF_sf"/>
</dbReference>
<gene>
    <name evidence="3" type="ORF">LAZ67_4001071</name>
</gene>
<dbReference type="SMART" id="SM01023">
    <property type="entry name" value="BAF"/>
    <property type="match status" value="1"/>
</dbReference>
<dbReference type="Proteomes" id="UP001235939">
    <property type="component" value="Chromosome 04"/>
</dbReference>
<dbReference type="Pfam" id="PF02961">
    <property type="entry name" value="SAM_BAF"/>
    <property type="match status" value="1"/>
</dbReference>
<comment type="subcellular location">
    <subcellularLocation>
        <location evidence="1">Nucleus</location>
    </subcellularLocation>
</comment>
<organism evidence="3 4">
    <name type="scientific">Cordylochernes scorpioides</name>
    <dbReference type="NCBI Taxonomy" id="51811"/>
    <lineage>
        <taxon>Eukaryota</taxon>
        <taxon>Metazoa</taxon>
        <taxon>Ecdysozoa</taxon>
        <taxon>Arthropoda</taxon>
        <taxon>Chelicerata</taxon>
        <taxon>Arachnida</taxon>
        <taxon>Pseudoscorpiones</taxon>
        <taxon>Cheliferoidea</taxon>
        <taxon>Chernetidae</taxon>
        <taxon>Cordylochernes</taxon>
    </lineage>
</organism>
<name>A0ABY6KCG3_9ARAC</name>
<evidence type="ECO:0000313" key="3">
    <source>
        <dbReference type="EMBL" id="UYV66263.1"/>
    </source>
</evidence>
<dbReference type="Gene3D" id="1.10.150.40">
    <property type="entry name" value="Barrier-to-autointegration factor, BAF"/>
    <property type="match status" value="1"/>
</dbReference>
<evidence type="ECO:0000256" key="1">
    <source>
        <dbReference type="ARBA" id="ARBA00004123"/>
    </source>
</evidence>
<dbReference type="SUPFAM" id="SSF47798">
    <property type="entry name" value="Barrier-to-autointegration factor, BAF"/>
    <property type="match status" value="1"/>
</dbReference>
<dbReference type="EMBL" id="CP092866">
    <property type="protein sequence ID" value="UYV66263.1"/>
    <property type="molecule type" value="Genomic_DNA"/>
</dbReference>
<keyword evidence="2" id="KW-0539">Nucleus</keyword>
<dbReference type="InterPro" id="IPR051387">
    <property type="entry name" value="BAF"/>
</dbReference>
<sequence length="99" mass="11497">MRLASWLLQMSTTSQKHRNFVSEPMGNKDVRELAGIGDVLGSRLEDRGYNKAYVVLGQFLVLKKNRSLFTDWVKDVCQANSKQAYDCYNCLREWTENFL</sequence>
<accession>A0ABY6KCG3</accession>
<dbReference type="InterPro" id="IPR004122">
    <property type="entry name" value="BAF_prot"/>
</dbReference>
<evidence type="ECO:0000256" key="2">
    <source>
        <dbReference type="ARBA" id="ARBA00023242"/>
    </source>
</evidence>
<keyword evidence="4" id="KW-1185">Reference proteome</keyword>
<dbReference type="PANTHER" id="PTHR47507:SF6">
    <property type="entry name" value="BARRIER-TO-AUTOINTEGRATION FACTOR"/>
    <property type="match status" value="1"/>
</dbReference>
<dbReference type="PANTHER" id="PTHR47507">
    <property type="entry name" value="BARRIER TO AUTOINTEGRATION FACTOR 2"/>
    <property type="match status" value="1"/>
</dbReference>
<evidence type="ECO:0000313" key="4">
    <source>
        <dbReference type="Proteomes" id="UP001235939"/>
    </source>
</evidence>
<reference evidence="3 4" key="1">
    <citation type="submission" date="2022-01" db="EMBL/GenBank/DDBJ databases">
        <title>A chromosomal length assembly of Cordylochernes scorpioides.</title>
        <authorList>
            <person name="Zeh D."/>
            <person name="Zeh J."/>
        </authorList>
    </citation>
    <scope>NUCLEOTIDE SEQUENCE [LARGE SCALE GENOMIC DNA]</scope>
    <source>
        <strain evidence="3">IN4F17</strain>
        <tissue evidence="3">Whole Body</tissue>
    </source>
</reference>